<evidence type="ECO:0000313" key="1">
    <source>
        <dbReference type="EMBL" id="KAK2153222.1"/>
    </source>
</evidence>
<keyword evidence="2" id="KW-1185">Reference proteome</keyword>
<dbReference type="GO" id="GO:0005615">
    <property type="term" value="C:extracellular space"/>
    <property type="evidence" value="ECO:0007669"/>
    <property type="project" value="TreeGrafter"/>
</dbReference>
<protein>
    <submittedName>
        <fullName evidence="1">Uncharacterized protein</fullName>
    </submittedName>
</protein>
<dbReference type="AlphaFoldDB" id="A0AAD9JHJ5"/>
<comment type="caution">
    <text evidence="1">The sequence shown here is derived from an EMBL/GenBank/DDBJ whole genome shotgun (WGS) entry which is preliminary data.</text>
</comment>
<proteinExistence type="predicted"/>
<sequence length="316" mass="37062">MTDGITDEHFEQFLHKLQMLSVAEMHAPQWNRCGRPNNQFILLQDQTPLCARYRGEHVKLLHGELLSFSLSRILGLDNVPIVMLSEADTRGHQWHGMNISGAGWNESSIVALIQWVHGLDSERSRVKMPAVILDAYEHQQVFSHHHQRVLLLNANNLTELVQWSDLILFDYLTGHYDRVASMQDGADREQRPSVMHENIRNLRKVWQTGKLWLIDNESGLFDGYELLYHGGEMGRKFVRFHRQMLATNCVFRRQTVRKILELSRLPEPEEALLNYTADQDPLYKKLPYANEMILFKKYFHVRLKEVADWIHKCQLR</sequence>
<evidence type="ECO:0000313" key="2">
    <source>
        <dbReference type="Proteomes" id="UP001208570"/>
    </source>
</evidence>
<dbReference type="Proteomes" id="UP001208570">
    <property type="component" value="Unassembled WGS sequence"/>
</dbReference>
<reference evidence="1" key="1">
    <citation type="journal article" date="2023" name="Mol. Biol. Evol.">
        <title>Third-Generation Sequencing Reveals the Adaptive Role of the Epigenome in Three Deep-Sea Polychaetes.</title>
        <authorList>
            <person name="Perez M."/>
            <person name="Aroh O."/>
            <person name="Sun Y."/>
            <person name="Lan Y."/>
            <person name="Juniper S.K."/>
            <person name="Young C.R."/>
            <person name="Angers B."/>
            <person name="Qian P.Y."/>
        </authorList>
    </citation>
    <scope>NUCLEOTIDE SEQUENCE</scope>
    <source>
        <strain evidence="1">P08H-3</strain>
    </source>
</reference>
<dbReference type="PANTHER" id="PTHR13147">
    <property type="entry name" value="FOUR-JOINTED BOX PROTEIN 1"/>
    <property type="match status" value="1"/>
</dbReference>
<dbReference type="EMBL" id="JAODUP010000304">
    <property type="protein sequence ID" value="KAK2153222.1"/>
    <property type="molecule type" value="Genomic_DNA"/>
</dbReference>
<name>A0AAD9JHJ5_9ANNE</name>
<organism evidence="1 2">
    <name type="scientific">Paralvinella palmiformis</name>
    <dbReference type="NCBI Taxonomy" id="53620"/>
    <lineage>
        <taxon>Eukaryota</taxon>
        <taxon>Metazoa</taxon>
        <taxon>Spiralia</taxon>
        <taxon>Lophotrochozoa</taxon>
        <taxon>Annelida</taxon>
        <taxon>Polychaeta</taxon>
        <taxon>Sedentaria</taxon>
        <taxon>Canalipalpata</taxon>
        <taxon>Terebellida</taxon>
        <taxon>Terebelliformia</taxon>
        <taxon>Alvinellidae</taxon>
        <taxon>Paralvinella</taxon>
    </lineage>
</organism>
<gene>
    <name evidence="1" type="ORF">LSH36_304g07012</name>
</gene>
<dbReference type="PANTHER" id="PTHR13147:SF5">
    <property type="entry name" value="FOUR-JOINTED BOX PROTEIN 1"/>
    <property type="match status" value="1"/>
</dbReference>
<dbReference type="InterPro" id="IPR024868">
    <property type="entry name" value="FJX1/FJ"/>
</dbReference>
<dbReference type="GO" id="GO:0007267">
    <property type="term" value="P:cell-cell signaling"/>
    <property type="evidence" value="ECO:0007669"/>
    <property type="project" value="TreeGrafter"/>
</dbReference>
<accession>A0AAD9JHJ5</accession>
<dbReference type="PRINTS" id="PR02072">
    <property type="entry name" value="4JOINTEDBOX1"/>
</dbReference>